<organism evidence="2 3">
    <name type="scientific">Streptomyces thermocoprophilus</name>
    <dbReference type="NCBI Taxonomy" id="78356"/>
    <lineage>
        <taxon>Bacteria</taxon>
        <taxon>Bacillati</taxon>
        <taxon>Actinomycetota</taxon>
        <taxon>Actinomycetes</taxon>
        <taxon>Kitasatosporales</taxon>
        <taxon>Streptomycetaceae</taxon>
        <taxon>Streptomyces</taxon>
    </lineage>
</organism>
<feature type="region of interest" description="Disordered" evidence="1">
    <location>
        <begin position="111"/>
        <end position="137"/>
    </location>
</feature>
<dbReference type="PANTHER" id="PTHR37950:SF1">
    <property type="entry name" value="4-HYDROXYPHENYLACETATE CATABOLISM PROTEIN"/>
    <property type="match status" value="1"/>
</dbReference>
<sequence length="137" mass="14840">MPQLTVTYSRELDGTFDRAALIEELHPLVVRESGTRGVCKTVLRPEETWVGDGPGGRTLLLHVEVGLMPGRSEAVKAHLSESVLALLTRHVPEAAIASVEVRDLAPSYRLFPSTGRGPAREPRRAAATPPATLRTAR</sequence>
<dbReference type="Proteomes" id="UP001589703">
    <property type="component" value="Unassembled WGS sequence"/>
</dbReference>
<keyword evidence="3" id="KW-1185">Reference proteome</keyword>
<dbReference type="InterPro" id="IPR014347">
    <property type="entry name" value="Tautomerase/MIF_sf"/>
</dbReference>
<reference evidence="2 3" key="1">
    <citation type="submission" date="2024-09" db="EMBL/GenBank/DDBJ databases">
        <authorList>
            <person name="Sun Q."/>
            <person name="Mori K."/>
        </authorList>
    </citation>
    <scope>NUCLEOTIDE SEQUENCE [LARGE SCALE GENOMIC DNA]</scope>
    <source>
        <strain evidence="2 3">JCM 10918</strain>
    </source>
</reference>
<protein>
    <submittedName>
        <fullName evidence="2">5-carboxymethyl-2-hydroxymuconate Delta-isomerase</fullName>
    </submittedName>
</protein>
<gene>
    <name evidence="2" type="ORF">ACFFRO_03350</name>
</gene>
<accession>A0ABV5V8Z5</accession>
<comment type="caution">
    <text evidence="2">The sequence shown here is derived from an EMBL/GenBank/DDBJ whole genome shotgun (WGS) entry which is preliminary data.</text>
</comment>
<evidence type="ECO:0000313" key="3">
    <source>
        <dbReference type="Proteomes" id="UP001589703"/>
    </source>
</evidence>
<evidence type="ECO:0000313" key="2">
    <source>
        <dbReference type="EMBL" id="MFB9734187.1"/>
    </source>
</evidence>
<dbReference type="Gene3D" id="3.30.429.10">
    <property type="entry name" value="Macrophage Migration Inhibitory Factor"/>
    <property type="match status" value="1"/>
</dbReference>
<proteinExistence type="predicted"/>
<name>A0ABV5V8Z5_9ACTN</name>
<dbReference type="RefSeq" id="WP_385858003.1">
    <property type="nucleotide sequence ID" value="NZ_JBHMAR010000002.1"/>
</dbReference>
<evidence type="ECO:0000256" key="1">
    <source>
        <dbReference type="SAM" id="MobiDB-lite"/>
    </source>
</evidence>
<dbReference type="SUPFAM" id="SSF55331">
    <property type="entry name" value="Tautomerase/MIF"/>
    <property type="match status" value="1"/>
</dbReference>
<feature type="compositionally biased region" description="Low complexity" evidence="1">
    <location>
        <begin position="125"/>
        <end position="137"/>
    </location>
</feature>
<dbReference type="InterPro" id="IPR004220">
    <property type="entry name" value="5-COMe_2-OHmuconate_Isoase"/>
</dbReference>
<dbReference type="PANTHER" id="PTHR37950">
    <property type="entry name" value="4-HYDROXYPHENYLACETATE CATABOLISM PROTEIN"/>
    <property type="match status" value="1"/>
</dbReference>
<dbReference type="EMBL" id="JBHMAR010000002">
    <property type="protein sequence ID" value="MFB9734187.1"/>
    <property type="molecule type" value="Genomic_DNA"/>
</dbReference>